<organism evidence="1 2">
    <name type="scientific">Ancylobacter rudongensis</name>
    <dbReference type="NCBI Taxonomy" id="177413"/>
    <lineage>
        <taxon>Bacteria</taxon>
        <taxon>Pseudomonadati</taxon>
        <taxon>Pseudomonadota</taxon>
        <taxon>Alphaproteobacteria</taxon>
        <taxon>Hyphomicrobiales</taxon>
        <taxon>Xanthobacteraceae</taxon>
        <taxon>Ancylobacter</taxon>
    </lineage>
</organism>
<dbReference type="Proteomes" id="UP000198889">
    <property type="component" value="Unassembled WGS sequence"/>
</dbReference>
<sequence length="92" mass="10421">MSAAEIAQLHQTIRQHRARLIDLLQNDPVLVLEHDGLRLPILPGRDLLHPATGLAFSYEEARREELTHELNQITMALTRLKELDAPTLLGKI</sequence>
<proteinExistence type="predicted"/>
<evidence type="ECO:0000313" key="1">
    <source>
        <dbReference type="EMBL" id="SCW95494.1"/>
    </source>
</evidence>
<dbReference type="AlphaFoldDB" id="A0A1G4UPN2"/>
<dbReference type="RefSeq" id="WP_091444065.1">
    <property type="nucleotide sequence ID" value="NZ_FMTP01000010.1"/>
</dbReference>
<reference evidence="2" key="1">
    <citation type="submission" date="2016-10" db="EMBL/GenBank/DDBJ databases">
        <authorList>
            <person name="Varghese N."/>
            <person name="Submissions S."/>
        </authorList>
    </citation>
    <scope>NUCLEOTIDE SEQUENCE [LARGE SCALE GENOMIC DNA]</scope>
    <source>
        <strain evidence="2">CGMCC 1.1761</strain>
    </source>
</reference>
<name>A0A1G4UPN2_9HYPH</name>
<protein>
    <submittedName>
        <fullName evidence="1">Uncharacterized protein</fullName>
    </submittedName>
</protein>
<gene>
    <name evidence="1" type="ORF">SAMN05660859_0041</name>
</gene>
<accession>A0A1G4UPN2</accession>
<keyword evidence="2" id="KW-1185">Reference proteome</keyword>
<dbReference type="EMBL" id="FMTP01000010">
    <property type="protein sequence ID" value="SCW95494.1"/>
    <property type="molecule type" value="Genomic_DNA"/>
</dbReference>
<dbReference type="STRING" id="177413.SAMN05660859_0041"/>
<evidence type="ECO:0000313" key="2">
    <source>
        <dbReference type="Proteomes" id="UP000198889"/>
    </source>
</evidence>